<feature type="compositionally biased region" description="Basic and acidic residues" evidence="1">
    <location>
        <begin position="106"/>
        <end position="124"/>
    </location>
</feature>
<feature type="compositionally biased region" description="Acidic residues" evidence="1">
    <location>
        <begin position="87"/>
        <end position="97"/>
    </location>
</feature>
<reference evidence="2" key="2">
    <citation type="submission" date="2019-07" db="EMBL/GenBank/DDBJ databases">
        <authorList>
            <person name="Seetharam A."/>
            <person name="Woodhouse M."/>
            <person name="Cannon E."/>
        </authorList>
    </citation>
    <scope>NUCLEOTIDE SEQUENCE [LARGE SCALE GENOMIC DNA]</scope>
    <source>
        <strain evidence="2">cv. B73</strain>
    </source>
</reference>
<dbReference type="Proteomes" id="UP000007305">
    <property type="component" value="Chromosome 3"/>
</dbReference>
<reference evidence="2" key="3">
    <citation type="submission" date="2021-05" db="UniProtKB">
        <authorList>
            <consortium name="EnsemblPlants"/>
        </authorList>
    </citation>
    <scope>IDENTIFICATION</scope>
    <source>
        <strain evidence="2">cv. B73</strain>
    </source>
</reference>
<evidence type="ECO:0000256" key="1">
    <source>
        <dbReference type="SAM" id="MobiDB-lite"/>
    </source>
</evidence>
<dbReference type="Gramene" id="Zm00001eb127220_T001">
    <property type="protein sequence ID" value="Zm00001eb127220_P001"/>
    <property type="gene ID" value="Zm00001eb127220"/>
</dbReference>
<keyword evidence="3" id="KW-1185">Reference proteome</keyword>
<evidence type="ECO:0000313" key="3">
    <source>
        <dbReference type="Proteomes" id="UP000007305"/>
    </source>
</evidence>
<sequence>MLDAAQDKDASGLKVDQRIFYQSKRRSRFAREISMNPQLMDLQRRRQNVHSSNLPSFVPCPVVIGDFLYELRFRVDKNLEDSNSEPMDMDDLTEDGNGEANNGATAEEKSMYDAKQNRGEKKGGTEQQGISSSKGVKQVLFSATEDV</sequence>
<accession>A0A804N1E0</accession>
<reference evidence="3" key="1">
    <citation type="submission" date="2015-12" db="EMBL/GenBank/DDBJ databases">
        <title>Update maize B73 reference genome by single molecule sequencing technologies.</title>
        <authorList>
            <consortium name="Maize Genome Sequencing Project"/>
            <person name="Ware D."/>
        </authorList>
    </citation>
    <scope>NUCLEOTIDE SEQUENCE [LARGE SCALE GENOMIC DNA]</scope>
    <source>
        <strain evidence="3">cv. B73</strain>
    </source>
</reference>
<feature type="region of interest" description="Disordered" evidence="1">
    <location>
        <begin position="79"/>
        <end position="147"/>
    </location>
</feature>
<protein>
    <submittedName>
        <fullName evidence="2">Uncharacterized protein</fullName>
    </submittedName>
</protein>
<name>A0A804N1E0_MAIZE</name>
<proteinExistence type="predicted"/>
<dbReference type="EnsemblPlants" id="Zm00001eb127220_T001">
    <property type="protein sequence ID" value="Zm00001eb127220_P001"/>
    <property type="gene ID" value="Zm00001eb127220"/>
</dbReference>
<organism evidence="2 3">
    <name type="scientific">Zea mays</name>
    <name type="common">Maize</name>
    <dbReference type="NCBI Taxonomy" id="4577"/>
    <lineage>
        <taxon>Eukaryota</taxon>
        <taxon>Viridiplantae</taxon>
        <taxon>Streptophyta</taxon>
        <taxon>Embryophyta</taxon>
        <taxon>Tracheophyta</taxon>
        <taxon>Spermatophyta</taxon>
        <taxon>Magnoliopsida</taxon>
        <taxon>Liliopsida</taxon>
        <taxon>Poales</taxon>
        <taxon>Poaceae</taxon>
        <taxon>PACMAD clade</taxon>
        <taxon>Panicoideae</taxon>
        <taxon>Andropogonodae</taxon>
        <taxon>Andropogoneae</taxon>
        <taxon>Tripsacinae</taxon>
        <taxon>Zea</taxon>
    </lineage>
</organism>
<feature type="compositionally biased region" description="Polar residues" evidence="1">
    <location>
        <begin position="125"/>
        <end position="135"/>
    </location>
</feature>
<dbReference type="InParanoid" id="A0A804N1E0"/>
<dbReference type="AlphaFoldDB" id="A0A804N1E0"/>
<evidence type="ECO:0000313" key="2">
    <source>
        <dbReference type="EnsemblPlants" id="Zm00001eb127220_P001"/>
    </source>
</evidence>